<accession>A0A7C8IEP6</accession>
<dbReference type="Proteomes" id="UP000481861">
    <property type="component" value="Unassembled WGS sequence"/>
</dbReference>
<name>A0A7C8IEP6_9PLEO</name>
<dbReference type="EMBL" id="JAADJZ010000005">
    <property type="protein sequence ID" value="KAF2875052.1"/>
    <property type="molecule type" value="Genomic_DNA"/>
</dbReference>
<evidence type="ECO:0000313" key="2">
    <source>
        <dbReference type="Proteomes" id="UP000481861"/>
    </source>
</evidence>
<gene>
    <name evidence="1" type="ORF">BDV95DRAFT_626597</name>
</gene>
<sequence length="182" mass="20175">MSRRIPSQVGQHLFSTSTRTRTTLPSVFHSAATPQLTVTAASVPQLGRIGRWYLPTMVLVAIGTLYIPTSLYTPARQPSRRTVTLGEANRNIGYAVSNALGHNNSEATKNVQVTQEERNMMLLNAYGERSSLEDIERALAGLDTSTAKPTGPAERRRALEDAYGERKSLRDVERAMRIYEVQ</sequence>
<protein>
    <submittedName>
        <fullName evidence="1">Uncharacterized protein</fullName>
    </submittedName>
</protein>
<dbReference type="OrthoDB" id="4338954at2759"/>
<keyword evidence="2" id="KW-1185">Reference proteome</keyword>
<evidence type="ECO:0000313" key="1">
    <source>
        <dbReference type="EMBL" id="KAF2875052.1"/>
    </source>
</evidence>
<reference evidence="1 2" key="1">
    <citation type="submission" date="2020-01" db="EMBL/GenBank/DDBJ databases">
        <authorList>
            <consortium name="DOE Joint Genome Institute"/>
            <person name="Haridas S."/>
            <person name="Albert R."/>
            <person name="Binder M."/>
            <person name="Bloem J."/>
            <person name="Labutti K."/>
            <person name="Salamov A."/>
            <person name="Andreopoulos B."/>
            <person name="Baker S.E."/>
            <person name="Barry K."/>
            <person name="Bills G."/>
            <person name="Bluhm B.H."/>
            <person name="Cannon C."/>
            <person name="Castanera R."/>
            <person name="Culley D.E."/>
            <person name="Daum C."/>
            <person name="Ezra D."/>
            <person name="Gonzalez J.B."/>
            <person name="Henrissat B."/>
            <person name="Kuo A."/>
            <person name="Liang C."/>
            <person name="Lipzen A."/>
            <person name="Lutzoni F."/>
            <person name="Magnuson J."/>
            <person name="Mondo S."/>
            <person name="Nolan M."/>
            <person name="Ohm R."/>
            <person name="Pangilinan J."/>
            <person name="Park H.-J.H."/>
            <person name="Ramirez L."/>
            <person name="Alfaro M."/>
            <person name="Sun H."/>
            <person name="Tritt A."/>
            <person name="Yoshinaga Y."/>
            <person name="Zwiers L.-H.L."/>
            <person name="Turgeon B.G."/>
            <person name="Goodwin S.B."/>
            <person name="Spatafora J.W."/>
            <person name="Crous P.W."/>
            <person name="Grigoriev I.V."/>
        </authorList>
    </citation>
    <scope>NUCLEOTIDE SEQUENCE [LARGE SCALE GENOMIC DNA]</scope>
    <source>
        <strain evidence="1 2">CBS 611.86</strain>
    </source>
</reference>
<comment type="caution">
    <text evidence="1">The sequence shown here is derived from an EMBL/GenBank/DDBJ whole genome shotgun (WGS) entry which is preliminary data.</text>
</comment>
<proteinExistence type="predicted"/>
<organism evidence="1 2">
    <name type="scientific">Massariosphaeria phaeospora</name>
    <dbReference type="NCBI Taxonomy" id="100035"/>
    <lineage>
        <taxon>Eukaryota</taxon>
        <taxon>Fungi</taxon>
        <taxon>Dikarya</taxon>
        <taxon>Ascomycota</taxon>
        <taxon>Pezizomycotina</taxon>
        <taxon>Dothideomycetes</taxon>
        <taxon>Pleosporomycetidae</taxon>
        <taxon>Pleosporales</taxon>
        <taxon>Pleosporales incertae sedis</taxon>
        <taxon>Massariosphaeria</taxon>
    </lineage>
</organism>
<dbReference type="AlphaFoldDB" id="A0A7C8IEP6"/>